<feature type="compositionally biased region" description="Low complexity" evidence="16">
    <location>
        <begin position="142"/>
        <end position="155"/>
    </location>
</feature>
<dbReference type="InterPro" id="IPR013083">
    <property type="entry name" value="Znf_RING/FYVE/PHD"/>
</dbReference>
<dbReference type="AlphaFoldDB" id="A0A1Y2BYN0"/>
<evidence type="ECO:0000256" key="13">
    <source>
        <dbReference type="PROSITE-ProRule" id="PRU00175"/>
    </source>
</evidence>
<dbReference type="InterPro" id="IPR013956">
    <property type="entry name" value="E3_ubiquit_lig_Bre1"/>
</dbReference>
<evidence type="ECO:0000256" key="6">
    <source>
        <dbReference type="ARBA" id="ARBA00022723"/>
    </source>
</evidence>
<evidence type="ECO:0000256" key="12">
    <source>
        <dbReference type="ARBA" id="ARBA00023242"/>
    </source>
</evidence>
<keyword evidence="7 13" id="KW-0863">Zinc-finger</keyword>
<dbReference type="PROSITE" id="PS00518">
    <property type="entry name" value="ZF_RING_1"/>
    <property type="match status" value="1"/>
</dbReference>
<evidence type="ECO:0000256" key="15">
    <source>
        <dbReference type="SAM" id="Coils"/>
    </source>
</evidence>
<protein>
    <recommendedName>
        <fullName evidence="14">E3 ubiquitin protein ligase</fullName>
        <ecNumber evidence="14">2.3.2.27</ecNumber>
    </recommendedName>
</protein>
<dbReference type="GO" id="GO:0008270">
    <property type="term" value="F:zinc ion binding"/>
    <property type="evidence" value="ECO:0007669"/>
    <property type="project" value="UniProtKB-KW"/>
</dbReference>
<feature type="domain" description="RING-type" evidence="17">
    <location>
        <begin position="643"/>
        <end position="681"/>
    </location>
</feature>
<evidence type="ECO:0000313" key="18">
    <source>
        <dbReference type="EMBL" id="ORY39878.1"/>
    </source>
</evidence>
<evidence type="ECO:0000256" key="2">
    <source>
        <dbReference type="ARBA" id="ARBA00004123"/>
    </source>
</evidence>
<proteinExistence type="inferred from homology"/>
<dbReference type="InterPro" id="IPR001841">
    <property type="entry name" value="Znf_RING"/>
</dbReference>
<dbReference type="OrthoDB" id="10266039at2759"/>
<dbReference type="Pfam" id="PF08647">
    <property type="entry name" value="BRE1"/>
    <property type="match status" value="1"/>
</dbReference>
<evidence type="ECO:0000256" key="8">
    <source>
        <dbReference type="ARBA" id="ARBA00022786"/>
    </source>
</evidence>
<keyword evidence="8 14" id="KW-0833">Ubl conjugation pathway</keyword>
<sequence length="695" mass="79737">MLPGIEDADTDVSNRNDTSFVRTIMQDGSVSTANESINSSRSEINKHIAKVVAILQSPDRVNSSNDQLNRIQSRCHTLAAENSELKSASIIQSQRLQDLLSEFEVVKSAKLSIERKYDRLKLDSTPHPLPQPADALIGPPQSQLLSSAGSSSTSLDMNGATPPVVLNDPFPVNSEWETLAQSRLKEIEQLVAEKTELAQSFEAFKVNHGFQPGETLVRQSVLASLEERMEWTHAQYLTHKKRADELQVEVAEMRSEQKKLFDTIETEERDRRKVLEGELKKLETDLARVRTHRDSLQEAAQIQKEKESLEVHHHKEIMFLAGSQKSKIQELESKIERLKLELARNNVDGFLREYFASDAMTDGDSNVFSELKRRLDISEGKVSDLEQLLRSFENTTRDLREKQEILFSESELRSELEKVKSELASVNPEATKAVAELEIKIDFYQKSEVRLVQEIESLSAAWTDLETQNQSKVFNLAEKEEQILKLITERTKFDQKCEKLTRERNMINNQVIALKRQSERQLEQIRRLEERERLLTGQLNSLEKDLATKTVAADMHRKKVTELNQKQLELMDKLEKMHAKFTEAERILAEKMKLLADDANAQRRLQEKIDVLKKKLDSQPKTSEMADSYLQQENENLKLLVKCSSCSNNFKSHILTKCMHTFCKSCLDDLVNSRQRKCPKCGNGFSHTEIRPFYL</sequence>
<keyword evidence="12 14" id="KW-0539">Nucleus</keyword>
<keyword evidence="10 14" id="KW-0156">Chromatin regulator</keyword>
<evidence type="ECO:0000256" key="5">
    <source>
        <dbReference type="ARBA" id="ARBA00022679"/>
    </source>
</evidence>
<dbReference type="GO" id="GO:0016567">
    <property type="term" value="P:protein ubiquitination"/>
    <property type="evidence" value="ECO:0007669"/>
    <property type="project" value="UniProtKB-UniRule"/>
</dbReference>
<dbReference type="EC" id="2.3.2.27" evidence="14"/>
<keyword evidence="9 14" id="KW-0862">Zinc</keyword>
<dbReference type="GO" id="GO:0061630">
    <property type="term" value="F:ubiquitin protein ligase activity"/>
    <property type="evidence" value="ECO:0007669"/>
    <property type="project" value="UniProtKB-EC"/>
</dbReference>
<dbReference type="Proteomes" id="UP000193642">
    <property type="component" value="Unassembled WGS sequence"/>
</dbReference>
<evidence type="ECO:0000256" key="9">
    <source>
        <dbReference type="ARBA" id="ARBA00022833"/>
    </source>
</evidence>
<evidence type="ECO:0000256" key="14">
    <source>
        <dbReference type="RuleBase" id="RU365038"/>
    </source>
</evidence>
<dbReference type="EMBL" id="MCGO01000037">
    <property type="protein sequence ID" value="ORY39878.1"/>
    <property type="molecule type" value="Genomic_DNA"/>
</dbReference>
<dbReference type="Gene3D" id="3.30.40.10">
    <property type="entry name" value="Zinc/RING finger domain, C3HC4 (zinc finger)"/>
    <property type="match status" value="1"/>
</dbReference>
<name>A0A1Y2BYN0_9FUNG</name>
<feature type="region of interest" description="Disordered" evidence="16">
    <location>
        <begin position="125"/>
        <end position="155"/>
    </location>
</feature>
<dbReference type="GO" id="GO:0033503">
    <property type="term" value="C:HULC complex"/>
    <property type="evidence" value="ECO:0007669"/>
    <property type="project" value="TreeGrafter"/>
</dbReference>
<comment type="catalytic activity">
    <reaction evidence="1 14">
        <text>S-ubiquitinyl-[E2 ubiquitin-conjugating enzyme]-L-cysteine + [acceptor protein]-L-lysine = [E2 ubiquitin-conjugating enzyme]-L-cysteine + N(6)-ubiquitinyl-[acceptor protein]-L-lysine.</text>
        <dbReference type="EC" id="2.3.2.27"/>
    </reaction>
</comment>
<comment type="pathway">
    <text evidence="3 14">Protein modification; protein ubiquitination.</text>
</comment>
<dbReference type="Pfam" id="PF00097">
    <property type="entry name" value="zf-C3HC4"/>
    <property type="match status" value="1"/>
</dbReference>
<gene>
    <name evidence="18" type="ORF">BCR33DRAFT_699670</name>
</gene>
<comment type="similarity">
    <text evidence="4 14">Belongs to the BRE1 family.</text>
</comment>
<comment type="caution">
    <text evidence="18">The sequence shown here is derived from an EMBL/GenBank/DDBJ whole genome shotgun (WGS) entry which is preliminary data.</text>
</comment>
<evidence type="ECO:0000256" key="3">
    <source>
        <dbReference type="ARBA" id="ARBA00004906"/>
    </source>
</evidence>
<dbReference type="SUPFAM" id="SSF57850">
    <property type="entry name" value="RING/U-box"/>
    <property type="match status" value="1"/>
</dbReference>
<reference evidence="18 19" key="1">
    <citation type="submission" date="2016-07" db="EMBL/GenBank/DDBJ databases">
        <title>Pervasive Adenine N6-methylation of Active Genes in Fungi.</title>
        <authorList>
            <consortium name="DOE Joint Genome Institute"/>
            <person name="Mondo S.J."/>
            <person name="Dannebaum R.O."/>
            <person name="Kuo R.C."/>
            <person name="Labutti K."/>
            <person name="Haridas S."/>
            <person name="Kuo A."/>
            <person name="Salamov A."/>
            <person name="Ahrendt S.R."/>
            <person name="Lipzen A."/>
            <person name="Sullivan W."/>
            <person name="Andreopoulos W.B."/>
            <person name="Clum A."/>
            <person name="Lindquist E."/>
            <person name="Daum C."/>
            <person name="Ramamoorthy G.K."/>
            <person name="Gryganskyi A."/>
            <person name="Culley D."/>
            <person name="Magnuson J.K."/>
            <person name="James T.Y."/>
            <person name="O'Malley M.A."/>
            <person name="Stajich J.E."/>
            <person name="Spatafora J.W."/>
            <person name="Visel A."/>
            <person name="Grigoriev I.V."/>
        </authorList>
    </citation>
    <scope>NUCLEOTIDE SEQUENCE [LARGE SCALE GENOMIC DNA]</scope>
    <source>
        <strain evidence="18 19">JEL800</strain>
    </source>
</reference>
<feature type="coiled-coil region" evidence="15">
    <location>
        <begin position="236"/>
        <end position="405"/>
    </location>
</feature>
<evidence type="ECO:0000256" key="1">
    <source>
        <dbReference type="ARBA" id="ARBA00000900"/>
    </source>
</evidence>
<dbReference type="InterPro" id="IPR018957">
    <property type="entry name" value="Znf_C3HC4_RING-type"/>
</dbReference>
<feature type="coiled-coil region" evidence="15">
    <location>
        <begin position="497"/>
        <end position="545"/>
    </location>
</feature>
<organism evidence="18 19">
    <name type="scientific">Rhizoclosmatium globosum</name>
    <dbReference type="NCBI Taxonomy" id="329046"/>
    <lineage>
        <taxon>Eukaryota</taxon>
        <taxon>Fungi</taxon>
        <taxon>Fungi incertae sedis</taxon>
        <taxon>Chytridiomycota</taxon>
        <taxon>Chytridiomycota incertae sedis</taxon>
        <taxon>Chytridiomycetes</taxon>
        <taxon>Chytridiales</taxon>
        <taxon>Chytriomycetaceae</taxon>
        <taxon>Rhizoclosmatium</taxon>
    </lineage>
</organism>
<keyword evidence="6 14" id="KW-0479">Metal-binding</keyword>
<evidence type="ECO:0000256" key="4">
    <source>
        <dbReference type="ARBA" id="ARBA00005555"/>
    </source>
</evidence>
<dbReference type="InterPro" id="IPR017907">
    <property type="entry name" value="Znf_RING_CS"/>
</dbReference>
<comment type="subcellular location">
    <subcellularLocation>
        <location evidence="2 14">Nucleus</location>
    </subcellularLocation>
</comment>
<dbReference type="CDD" id="cd16499">
    <property type="entry name" value="RING-HC_Bre1-like"/>
    <property type="match status" value="1"/>
</dbReference>
<evidence type="ECO:0000256" key="7">
    <source>
        <dbReference type="ARBA" id="ARBA00022771"/>
    </source>
</evidence>
<dbReference type="SMART" id="SM00184">
    <property type="entry name" value="RING"/>
    <property type="match status" value="1"/>
</dbReference>
<dbReference type="GO" id="GO:0005634">
    <property type="term" value="C:nucleus"/>
    <property type="evidence" value="ECO:0007669"/>
    <property type="project" value="UniProtKB-SubCell"/>
</dbReference>
<dbReference type="PANTHER" id="PTHR23163">
    <property type="entry name" value="RING FINGER PROTEIN-RELATED"/>
    <property type="match status" value="1"/>
</dbReference>
<dbReference type="STRING" id="329046.A0A1Y2BYN0"/>
<dbReference type="GO" id="GO:0006325">
    <property type="term" value="P:chromatin organization"/>
    <property type="evidence" value="ECO:0007669"/>
    <property type="project" value="UniProtKB-KW"/>
</dbReference>
<keyword evidence="19" id="KW-1185">Reference proteome</keyword>
<evidence type="ECO:0000259" key="17">
    <source>
        <dbReference type="PROSITE" id="PS50089"/>
    </source>
</evidence>
<keyword evidence="5 14" id="KW-0808">Transferase</keyword>
<evidence type="ECO:0000256" key="10">
    <source>
        <dbReference type="ARBA" id="ARBA00022853"/>
    </source>
</evidence>
<evidence type="ECO:0000256" key="11">
    <source>
        <dbReference type="ARBA" id="ARBA00023054"/>
    </source>
</evidence>
<keyword evidence="11 14" id="KW-0175">Coiled coil</keyword>
<dbReference type="PANTHER" id="PTHR23163:SF0">
    <property type="entry name" value="E3 UBIQUITIN-PROTEIN LIGASE BRE1"/>
    <property type="match status" value="1"/>
</dbReference>
<accession>A0A1Y2BYN0</accession>
<dbReference type="PROSITE" id="PS50089">
    <property type="entry name" value="ZF_RING_2"/>
    <property type="match status" value="1"/>
</dbReference>
<evidence type="ECO:0000313" key="19">
    <source>
        <dbReference type="Proteomes" id="UP000193642"/>
    </source>
</evidence>
<evidence type="ECO:0000256" key="16">
    <source>
        <dbReference type="SAM" id="MobiDB-lite"/>
    </source>
</evidence>
<dbReference type="UniPathway" id="UPA00143"/>